<gene>
    <name evidence="1" type="ORF">SAMN05216466_107239</name>
</gene>
<proteinExistence type="predicted"/>
<name>A0A1G7ZZE1_9BURK</name>
<protein>
    <submittedName>
        <fullName evidence="1">Uncharacterized protein</fullName>
    </submittedName>
</protein>
<organism evidence="1 2">
    <name type="scientific">Paraburkholderia phenazinium</name>
    <dbReference type="NCBI Taxonomy" id="60549"/>
    <lineage>
        <taxon>Bacteria</taxon>
        <taxon>Pseudomonadati</taxon>
        <taxon>Pseudomonadota</taxon>
        <taxon>Betaproteobacteria</taxon>
        <taxon>Burkholderiales</taxon>
        <taxon>Burkholderiaceae</taxon>
        <taxon>Paraburkholderia</taxon>
    </lineage>
</organism>
<dbReference type="EMBL" id="FNCJ01000007">
    <property type="protein sequence ID" value="SDH13937.1"/>
    <property type="molecule type" value="Genomic_DNA"/>
</dbReference>
<evidence type="ECO:0000313" key="1">
    <source>
        <dbReference type="EMBL" id="SDH13937.1"/>
    </source>
</evidence>
<accession>A0A1G7ZZE1</accession>
<dbReference type="Proteomes" id="UP000199706">
    <property type="component" value="Unassembled WGS sequence"/>
</dbReference>
<dbReference type="AlphaFoldDB" id="A0A1G7ZZE1"/>
<evidence type="ECO:0000313" key="2">
    <source>
        <dbReference type="Proteomes" id="UP000199706"/>
    </source>
</evidence>
<reference evidence="1 2" key="1">
    <citation type="submission" date="2016-10" db="EMBL/GenBank/DDBJ databases">
        <authorList>
            <person name="de Groot N.N."/>
        </authorList>
    </citation>
    <scope>NUCLEOTIDE SEQUENCE [LARGE SCALE GENOMIC DNA]</scope>
    <source>
        <strain evidence="1 2">LMG 2247</strain>
    </source>
</reference>
<sequence>MVFRIGPMLSLGSDKNQGRDTIRCGNRHFKCAGSTILSGILRPTAGKVVIEGRVPFDNRIAHVARIGAVFGQRSQLWWDLPIIDGFDLLRDIYRVEPAAYLRTRDELVAMLRLERLLDQPVQPIERPFVTPQ</sequence>